<name>A0A915HFR1_ROMCU</name>
<keyword evidence="2" id="KW-1185">Reference proteome</keyword>
<evidence type="ECO:0000313" key="3">
    <source>
        <dbReference type="WBParaSite" id="nRc.2.0.1.t00443-RA"/>
    </source>
</evidence>
<sequence length="147" mass="16203">MGIVGNDENDNAGDSDSSKSEAEKAKKPKNKKKKRKIKVVKSSENVEKLDALTSICDIVKSSNGTDLNLLAEKNLFTIEYRNLNMENELKRIFGGVVGRQLRPAATTTRRTTAVGGRLVRTKLDARIAKTGKNTAENIANKDEKNEK</sequence>
<feature type="compositionally biased region" description="Basic and acidic residues" evidence="1">
    <location>
        <begin position="16"/>
        <end position="25"/>
    </location>
</feature>
<evidence type="ECO:0000256" key="1">
    <source>
        <dbReference type="SAM" id="MobiDB-lite"/>
    </source>
</evidence>
<reference evidence="3" key="1">
    <citation type="submission" date="2022-11" db="UniProtKB">
        <authorList>
            <consortium name="WormBaseParasite"/>
        </authorList>
    </citation>
    <scope>IDENTIFICATION</scope>
</reference>
<accession>A0A915HFR1</accession>
<feature type="region of interest" description="Disordered" evidence="1">
    <location>
        <begin position="1"/>
        <end position="39"/>
    </location>
</feature>
<dbReference type="AlphaFoldDB" id="A0A915HFR1"/>
<dbReference type="Proteomes" id="UP000887565">
    <property type="component" value="Unplaced"/>
</dbReference>
<organism evidence="2 3">
    <name type="scientific">Romanomermis culicivorax</name>
    <name type="common">Nematode worm</name>
    <dbReference type="NCBI Taxonomy" id="13658"/>
    <lineage>
        <taxon>Eukaryota</taxon>
        <taxon>Metazoa</taxon>
        <taxon>Ecdysozoa</taxon>
        <taxon>Nematoda</taxon>
        <taxon>Enoplea</taxon>
        <taxon>Dorylaimia</taxon>
        <taxon>Mermithida</taxon>
        <taxon>Mermithoidea</taxon>
        <taxon>Mermithidae</taxon>
        <taxon>Romanomermis</taxon>
    </lineage>
</organism>
<feature type="compositionally biased region" description="Basic residues" evidence="1">
    <location>
        <begin position="26"/>
        <end position="39"/>
    </location>
</feature>
<dbReference type="WBParaSite" id="nRc.2.0.1.t00443-RA">
    <property type="protein sequence ID" value="nRc.2.0.1.t00443-RA"/>
    <property type="gene ID" value="nRc.2.0.1.g00443"/>
</dbReference>
<protein>
    <submittedName>
        <fullName evidence="3">Uncharacterized protein</fullName>
    </submittedName>
</protein>
<evidence type="ECO:0000313" key="2">
    <source>
        <dbReference type="Proteomes" id="UP000887565"/>
    </source>
</evidence>
<proteinExistence type="predicted"/>